<accession>A0ACC2B5I0</accession>
<keyword evidence="2" id="KW-1185">Reference proteome</keyword>
<sequence>MAREIEVEMEMEMKSEVGKGRKGMEAAMADEGKCRSHHERKWISSICCRSSQQFTDCRDIAAGSEEKAAETSGFDEIRGECRSCTMVRKLSQLVDYEALPDYLQDNEYIVGHYRADWPLREAFLSIFSLHNETVNIWTHLIGFFLFLGLTVYTVTKLPNVVRLPSRNSRCISITASSGNLDDRCVLVNMNLDIAITRWPFFIFLCGAMFCLLSSTACHLLSCHSRRLSYFLWRLDYAGISAMITTSFFPPVYYTFLCDKMWREFYLTGISLIGLTTVLVTLIPVFQASNYRRFRAFLFLGMGLSGIIPGLHALFAHWNEPACITTLVYETAMAFFYGLGTLFYATRVPERWKPGWFDLAGHSDQIFHVLVIAGAYTHYKAGLMYLEWRDSKGCEV</sequence>
<name>A0ACC2B5I0_DIPCM</name>
<proteinExistence type="predicted"/>
<organism evidence="1 2">
    <name type="scientific">Diphasiastrum complanatum</name>
    <name type="common">Issler's clubmoss</name>
    <name type="synonym">Lycopodium complanatum</name>
    <dbReference type="NCBI Taxonomy" id="34168"/>
    <lineage>
        <taxon>Eukaryota</taxon>
        <taxon>Viridiplantae</taxon>
        <taxon>Streptophyta</taxon>
        <taxon>Embryophyta</taxon>
        <taxon>Tracheophyta</taxon>
        <taxon>Lycopodiopsida</taxon>
        <taxon>Lycopodiales</taxon>
        <taxon>Lycopodiaceae</taxon>
        <taxon>Lycopodioideae</taxon>
        <taxon>Diphasiastrum</taxon>
    </lineage>
</organism>
<reference evidence="2" key="1">
    <citation type="journal article" date="2024" name="Proc. Natl. Acad. Sci. U.S.A.">
        <title>Extraordinary preservation of gene collinearity over three hundred million years revealed in homosporous lycophytes.</title>
        <authorList>
            <person name="Li C."/>
            <person name="Wickell D."/>
            <person name="Kuo L.Y."/>
            <person name="Chen X."/>
            <person name="Nie B."/>
            <person name="Liao X."/>
            <person name="Peng D."/>
            <person name="Ji J."/>
            <person name="Jenkins J."/>
            <person name="Williams M."/>
            <person name="Shu S."/>
            <person name="Plott C."/>
            <person name="Barry K."/>
            <person name="Rajasekar S."/>
            <person name="Grimwood J."/>
            <person name="Han X."/>
            <person name="Sun S."/>
            <person name="Hou Z."/>
            <person name="He W."/>
            <person name="Dai G."/>
            <person name="Sun C."/>
            <person name="Schmutz J."/>
            <person name="Leebens-Mack J.H."/>
            <person name="Li F.W."/>
            <person name="Wang L."/>
        </authorList>
    </citation>
    <scope>NUCLEOTIDE SEQUENCE [LARGE SCALE GENOMIC DNA]</scope>
    <source>
        <strain evidence="2">cv. PW_Plant_1</strain>
    </source>
</reference>
<dbReference type="Proteomes" id="UP001162992">
    <property type="component" value="Chromosome 17"/>
</dbReference>
<gene>
    <name evidence="1" type="ORF">O6H91_17G031300</name>
</gene>
<comment type="caution">
    <text evidence="1">The sequence shown here is derived from an EMBL/GenBank/DDBJ whole genome shotgun (WGS) entry which is preliminary data.</text>
</comment>
<protein>
    <submittedName>
        <fullName evidence="1">Uncharacterized protein</fullName>
    </submittedName>
</protein>
<evidence type="ECO:0000313" key="2">
    <source>
        <dbReference type="Proteomes" id="UP001162992"/>
    </source>
</evidence>
<dbReference type="EMBL" id="CM055108">
    <property type="protein sequence ID" value="KAJ7524995.1"/>
    <property type="molecule type" value="Genomic_DNA"/>
</dbReference>
<evidence type="ECO:0000313" key="1">
    <source>
        <dbReference type="EMBL" id="KAJ7524995.1"/>
    </source>
</evidence>